<accession>A0A5C4R4J8</accession>
<dbReference type="Proteomes" id="UP000304880">
    <property type="component" value="Unassembled WGS sequence"/>
</dbReference>
<dbReference type="InterPro" id="IPR050739">
    <property type="entry name" value="MFP"/>
</dbReference>
<organism evidence="2 3">
    <name type="scientific">Paracoccus haeundaensis</name>
    <dbReference type="NCBI Taxonomy" id="225362"/>
    <lineage>
        <taxon>Bacteria</taxon>
        <taxon>Pseudomonadati</taxon>
        <taxon>Pseudomonadota</taxon>
        <taxon>Alphaproteobacteria</taxon>
        <taxon>Rhodobacterales</taxon>
        <taxon>Paracoccaceae</taxon>
        <taxon>Paracoccus</taxon>
    </lineage>
</organism>
<dbReference type="PANTHER" id="PTHR30386">
    <property type="entry name" value="MEMBRANE FUSION SUBUNIT OF EMRAB-TOLC MULTIDRUG EFFLUX PUMP"/>
    <property type="match status" value="1"/>
</dbReference>
<comment type="caution">
    <text evidence="2">The sequence shown here is derived from an EMBL/GenBank/DDBJ whole genome shotgun (WGS) entry which is preliminary data.</text>
</comment>
<sequence>MRYSRPVIGILLIILSVWVIVGEQMSGASADAVVNAPVVTIRSPVAGNLTIPERQLGGRVTQGEVLASIEDPIADRVRLNDLLMEVRLEEAARAQIATLLAETSAIRDDLDRRADIFRTNRLEELRTRLTHARSRLAILEQEQATVPDPRLLDAVEENDQRLPAEPRLDALVLDHARERVAILQIALGAAQQGVFLGDGYNDAPNAEQRSVELRSEIATLNTRLAEANARLTAVGERADRERLRVNSQIGGDLQSPVTGIFWDVLQADGVNVQRGDPLLRLVDCNSTVVTLSVTERTYNDLAVGQPARFRLAGSSEVHDATVARLAGSGAAAIYQAMAVAPSQQHLERFDVALIVPALRDGGADNCVIGQTGRAFFETRPLDSLRGLFN</sequence>
<reference evidence="2 3" key="1">
    <citation type="submission" date="2019-06" db="EMBL/GenBank/DDBJ databases">
        <authorList>
            <person name="Li J."/>
        </authorList>
    </citation>
    <scope>NUCLEOTIDE SEQUENCE [LARGE SCALE GENOMIC DNA]</scope>
    <source>
        <strain evidence="2 3">CGMCC 1.8012</strain>
    </source>
</reference>
<evidence type="ECO:0000313" key="3">
    <source>
        <dbReference type="Proteomes" id="UP000304880"/>
    </source>
</evidence>
<dbReference type="PANTHER" id="PTHR30386:SF19">
    <property type="entry name" value="MULTIDRUG EXPORT PROTEIN EMRA-RELATED"/>
    <property type="match status" value="1"/>
</dbReference>
<evidence type="ECO:0000256" key="1">
    <source>
        <dbReference type="ARBA" id="ARBA00004196"/>
    </source>
</evidence>
<proteinExistence type="predicted"/>
<comment type="subcellular location">
    <subcellularLocation>
        <location evidence="1">Cell envelope</location>
    </subcellularLocation>
</comment>
<evidence type="ECO:0000313" key="2">
    <source>
        <dbReference type="EMBL" id="TNH38835.1"/>
    </source>
</evidence>
<dbReference type="AlphaFoldDB" id="A0A5C4R4J8"/>
<dbReference type="EMBL" id="VDDC01000023">
    <property type="protein sequence ID" value="TNH38835.1"/>
    <property type="molecule type" value="Genomic_DNA"/>
</dbReference>
<name>A0A5C4R4J8_9RHOB</name>
<keyword evidence="3" id="KW-1185">Reference proteome</keyword>
<protein>
    <submittedName>
        <fullName evidence="2">HlyD family efflux transporter periplasmic adaptor subunit</fullName>
    </submittedName>
</protein>
<dbReference type="GO" id="GO:0030313">
    <property type="term" value="C:cell envelope"/>
    <property type="evidence" value="ECO:0007669"/>
    <property type="project" value="UniProtKB-SubCell"/>
</dbReference>
<gene>
    <name evidence="2" type="ORF">FHD67_13165</name>
</gene>